<gene>
    <name evidence="1" type="ordered locus">PMM1469</name>
</gene>
<accession>Q7V021</accession>
<sequence>MKQVITQHGWGLDQSFWDNYKIEFQRNGWHWQDNERGYFSKNINQAKWIKNNLNDQIKLILCHSLGFHLIQENLLDEASHVVFINSFNNFLPSSKKRNLIYRSLKRMEKKIMLFEAEVMLKEFMHRSFLPNNMSIIFQTMFYKNLENLNNNLLLSDLKKLYTDRNSLKSFEKNCNVIIINSKNDLILDQDSSDDFIELLKKTLTKKPTLIELDNQGHCLTNLNFYQIIKRTLDNKYEK</sequence>
<organism evidence="1 2">
    <name type="scientific">Prochlorococcus marinus subsp. pastoris (strain CCMP1986 / NIES-2087 / MED4)</name>
    <dbReference type="NCBI Taxonomy" id="59919"/>
    <lineage>
        <taxon>Bacteria</taxon>
        <taxon>Bacillati</taxon>
        <taxon>Cyanobacteriota</taxon>
        <taxon>Cyanophyceae</taxon>
        <taxon>Synechococcales</taxon>
        <taxon>Prochlorococcaceae</taxon>
        <taxon>Prochlorococcus</taxon>
    </lineage>
</organism>
<dbReference type="SUPFAM" id="SSF53474">
    <property type="entry name" value="alpha/beta-Hydrolases"/>
    <property type="match status" value="1"/>
</dbReference>
<dbReference type="InterPro" id="IPR029058">
    <property type="entry name" value="AB_hydrolase_fold"/>
</dbReference>
<dbReference type="RefSeq" id="WP_011133097.1">
    <property type="nucleotide sequence ID" value="NC_005072.1"/>
</dbReference>
<dbReference type="Proteomes" id="UP000001026">
    <property type="component" value="Chromosome"/>
</dbReference>
<dbReference type="eggNOG" id="COG2267">
    <property type="taxonomic scope" value="Bacteria"/>
</dbReference>
<evidence type="ECO:0000313" key="1">
    <source>
        <dbReference type="EMBL" id="CAE19928.1"/>
    </source>
</evidence>
<dbReference type="KEGG" id="pmm:PMM1469"/>
<reference evidence="1 2" key="1">
    <citation type="journal article" date="2003" name="Nature">
        <title>Genome divergence in two Prochlorococcus ecotypes reflects oceanic niche differentiation.</title>
        <authorList>
            <person name="Rocap G."/>
            <person name="Larimer F.W."/>
            <person name="Lamerdin J.E."/>
            <person name="Malfatti S."/>
            <person name="Chain P."/>
            <person name="Ahlgren N.A."/>
            <person name="Arellano A."/>
            <person name="Coleman M."/>
            <person name="Hauser L."/>
            <person name="Hess W.R."/>
            <person name="Johnson Z.I."/>
            <person name="Land M.L."/>
            <person name="Lindell D."/>
            <person name="Post A.F."/>
            <person name="Regala W."/>
            <person name="Shah M."/>
            <person name="Shaw S.L."/>
            <person name="Steglich C."/>
            <person name="Sullivan M.B."/>
            <person name="Ting C.S."/>
            <person name="Tolonen A."/>
            <person name="Webb E.A."/>
            <person name="Zinser E.R."/>
            <person name="Chisholm S.W."/>
        </authorList>
    </citation>
    <scope>NUCLEOTIDE SEQUENCE [LARGE SCALE GENOMIC DNA]</scope>
    <source>
        <strain evidence="2">CCMP1986 / NIES-2087 / MED4</strain>
    </source>
</reference>
<evidence type="ECO:0000313" key="2">
    <source>
        <dbReference type="Proteomes" id="UP000001026"/>
    </source>
</evidence>
<name>Q7V021_PROMP</name>
<dbReference type="EMBL" id="BX548174">
    <property type="protein sequence ID" value="CAE19928.1"/>
    <property type="molecule type" value="Genomic_DNA"/>
</dbReference>
<protein>
    <submittedName>
        <fullName evidence="1">Conserved hypothetical</fullName>
    </submittedName>
</protein>
<dbReference type="Gene3D" id="3.40.50.1820">
    <property type="entry name" value="alpha/beta hydrolase"/>
    <property type="match status" value="1"/>
</dbReference>
<proteinExistence type="predicted"/>
<dbReference type="HOGENOM" id="CLU_020336_12_2_3"/>
<dbReference type="OrthoDB" id="427865at2"/>
<dbReference type="AlphaFoldDB" id="Q7V021"/>
<dbReference type="STRING" id="59919.PMM1469"/>